<organism evidence="1 2">
    <name type="scientific">Erwinia mallotivora</name>
    <dbReference type="NCBI Taxonomy" id="69222"/>
    <lineage>
        <taxon>Bacteria</taxon>
        <taxon>Pseudomonadati</taxon>
        <taxon>Pseudomonadota</taxon>
        <taxon>Gammaproteobacteria</taxon>
        <taxon>Enterobacterales</taxon>
        <taxon>Erwiniaceae</taxon>
        <taxon>Erwinia</taxon>
    </lineage>
</organism>
<sequence length="65" mass="7213">MYIPEELIPGIDKLSGPLLINRNADGIFKAGRVLRGNEFVTNMPTLIESLRLVGLYIVDSEGNRL</sequence>
<evidence type="ECO:0000313" key="1">
    <source>
        <dbReference type="EMBL" id="EXU75348.1"/>
    </source>
</evidence>
<dbReference type="EMBL" id="JFHN01000046">
    <property type="protein sequence ID" value="EXU75348.1"/>
    <property type="molecule type" value="Genomic_DNA"/>
</dbReference>
<name>A0A014N7H7_9GAMM</name>
<proteinExistence type="predicted"/>
<protein>
    <submittedName>
        <fullName evidence="1">Uncharacterized protein</fullName>
    </submittedName>
</protein>
<dbReference type="Proteomes" id="UP000019918">
    <property type="component" value="Unassembled WGS sequence"/>
</dbReference>
<dbReference type="AlphaFoldDB" id="A0A014N7H7"/>
<comment type="caution">
    <text evidence="1">The sequence shown here is derived from an EMBL/GenBank/DDBJ whole genome shotgun (WGS) entry which is preliminary data.</text>
</comment>
<dbReference type="PATRIC" id="fig|69222.5.peg.2380"/>
<keyword evidence="2" id="KW-1185">Reference proteome</keyword>
<reference evidence="1 2" key="1">
    <citation type="submission" date="2014-02" db="EMBL/GenBank/DDBJ databases">
        <title>Draft genome of Erwinia mallotivora strain BT-MARDI, a papaya dieback pathogen.</title>
        <authorList>
            <person name="Redzuan R."/>
            <person name="Abu Bakar N."/>
            <person name="Badrun R."/>
            <person name="Mohd Raih M.F."/>
            <person name="Rozano L."/>
            <person name="Mat Amin N."/>
        </authorList>
    </citation>
    <scope>NUCLEOTIDE SEQUENCE [LARGE SCALE GENOMIC DNA]</scope>
    <source>
        <strain evidence="1 2">BT-MARDI</strain>
    </source>
</reference>
<accession>A0A014N7H7</accession>
<dbReference type="STRING" id="69222.BG55_11480"/>
<evidence type="ECO:0000313" key="2">
    <source>
        <dbReference type="Proteomes" id="UP000019918"/>
    </source>
</evidence>
<gene>
    <name evidence="1" type="ORF">BG55_11480</name>
</gene>